<keyword evidence="4" id="KW-0067">ATP-binding</keyword>
<evidence type="ECO:0000256" key="6">
    <source>
        <dbReference type="ARBA" id="ARBA00023242"/>
    </source>
</evidence>
<evidence type="ECO:0000256" key="2">
    <source>
        <dbReference type="ARBA" id="ARBA00022705"/>
    </source>
</evidence>
<dbReference type="PANTHER" id="PTHR46765:SF1">
    <property type="entry name" value="P-LOOP CONTAINING NUCLEOSIDE TRIPHOSPHATE HYDROLASES SUPERFAMILY PROTEIN"/>
    <property type="match status" value="1"/>
</dbReference>
<accession>A0A8H7RJS6</accession>
<comment type="similarity">
    <text evidence="8">Belongs to the activator 1 small subunits family. CTF18 subfamily.</text>
</comment>
<evidence type="ECO:0000256" key="3">
    <source>
        <dbReference type="ARBA" id="ARBA00022741"/>
    </source>
</evidence>
<keyword evidence="6" id="KW-0539">Nucleus</keyword>
<dbReference type="Proteomes" id="UP000603453">
    <property type="component" value="Unassembled WGS sequence"/>
</dbReference>
<dbReference type="GO" id="GO:0005524">
    <property type="term" value="F:ATP binding"/>
    <property type="evidence" value="ECO:0007669"/>
    <property type="project" value="UniProtKB-KW"/>
</dbReference>
<proteinExistence type="inferred from homology"/>
<dbReference type="GO" id="GO:0006260">
    <property type="term" value="P:DNA replication"/>
    <property type="evidence" value="ECO:0007669"/>
    <property type="project" value="UniProtKB-KW"/>
</dbReference>
<evidence type="ECO:0000256" key="7">
    <source>
        <dbReference type="ARBA" id="ARBA00023306"/>
    </source>
</evidence>
<feature type="region of interest" description="Disordered" evidence="9">
    <location>
        <begin position="212"/>
        <end position="233"/>
    </location>
</feature>
<dbReference type="CDD" id="cd00009">
    <property type="entry name" value="AAA"/>
    <property type="match status" value="1"/>
</dbReference>
<dbReference type="EMBL" id="JAEPRD010000006">
    <property type="protein sequence ID" value="KAG2212269.1"/>
    <property type="molecule type" value="Genomic_DNA"/>
</dbReference>
<dbReference type="SUPFAM" id="SSF52540">
    <property type="entry name" value="P-loop containing nucleoside triphosphate hydrolases"/>
    <property type="match status" value="1"/>
</dbReference>
<keyword evidence="2" id="KW-0235">DNA replication</keyword>
<evidence type="ECO:0000259" key="10">
    <source>
        <dbReference type="SMART" id="SM00382"/>
    </source>
</evidence>
<dbReference type="Gene3D" id="3.40.50.300">
    <property type="entry name" value="P-loop containing nucleotide triphosphate hydrolases"/>
    <property type="match status" value="1"/>
</dbReference>
<dbReference type="SMART" id="SM00382">
    <property type="entry name" value="AAA"/>
    <property type="match status" value="1"/>
</dbReference>
<dbReference type="Gene3D" id="1.10.8.60">
    <property type="match status" value="1"/>
</dbReference>
<dbReference type="OrthoDB" id="2195431at2759"/>
<dbReference type="InterPro" id="IPR053016">
    <property type="entry name" value="CTF18-RFC_complex"/>
</dbReference>
<feature type="compositionally biased region" description="Basic and acidic residues" evidence="9">
    <location>
        <begin position="212"/>
        <end position="221"/>
    </location>
</feature>
<feature type="region of interest" description="Disordered" evidence="9">
    <location>
        <begin position="799"/>
        <end position="831"/>
    </location>
</feature>
<dbReference type="AlphaFoldDB" id="A0A8H7RJS6"/>
<dbReference type="InterPro" id="IPR027417">
    <property type="entry name" value="P-loop_NTPase"/>
</dbReference>
<dbReference type="InterPro" id="IPR003593">
    <property type="entry name" value="AAA+_ATPase"/>
</dbReference>
<evidence type="ECO:0000256" key="4">
    <source>
        <dbReference type="ARBA" id="ARBA00022840"/>
    </source>
</evidence>
<dbReference type="GO" id="GO:0003677">
    <property type="term" value="F:DNA binding"/>
    <property type="evidence" value="ECO:0007669"/>
    <property type="project" value="UniProtKB-KW"/>
</dbReference>
<dbReference type="PANTHER" id="PTHR46765">
    <property type="entry name" value="P-LOOP CONTAINING NUCLEOSIDE TRIPHOSPHATE HYDROLASES SUPERFAMILY PROTEIN"/>
    <property type="match status" value="1"/>
</dbReference>
<dbReference type="Pfam" id="PF00004">
    <property type="entry name" value="AAA"/>
    <property type="match status" value="1"/>
</dbReference>
<keyword evidence="3" id="KW-0547">Nucleotide-binding</keyword>
<evidence type="ECO:0000256" key="8">
    <source>
        <dbReference type="ARBA" id="ARBA00043975"/>
    </source>
</evidence>
<organism evidence="11 12">
    <name type="scientific">Mucor saturninus</name>
    <dbReference type="NCBI Taxonomy" id="64648"/>
    <lineage>
        <taxon>Eukaryota</taxon>
        <taxon>Fungi</taxon>
        <taxon>Fungi incertae sedis</taxon>
        <taxon>Mucoromycota</taxon>
        <taxon>Mucoromycotina</taxon>
        <taxon>Mucoromycetes</taxon>
        <taxon>Mucorales</taxon>
        <taxon>Mucorineae</taxon>
        <taxon>Mucoraceae</taxon>
        <taxon>Mucor</taxon>
    </lineage>
</organism>
<keyword evidence="12" id="KW-1185">Reference proteome</keyword>
<gene>
    <name evidence="11" type="ORF">INT47_001628</name>
</gene>
<comment type="caution">
    <text evidence="11">The sequence shown here is derived from an EMBL/GenBank/DDBJ whole genome shotgun (WGS) entry which is preliminary data.</text>
</comment>
<evidence type="ECO:0000256" key="9">
    <source>
        <dbReference type="SAM" id="MobiDB-lite"/>
    </source>
</evidence>
<dbReference type="InterPro" id="IPR003959">
    <property type="entry name" value="ATPase_AAA_core"/>
</dbReference>
<dbReference type="InterPro" id="IPR047854">
    <property type="entry name" value="RFC_lid"/>
</dbReference>
<dbReference type="CDD" id="cd18140">
    <property type="entry name" value="HLD_clamp_RFC"/>
    <property type="match status" value="1"/>
</dbReference>
<sequence>MSKRERPPNFFDDEEDEDYMIAAALENDKENEDIGFEDFMTNKPSTKYISSSLPVFSNVLDDYDFPIYDDEPEDLFTTAKHTSIFDRPNPAQNTIVSAMDYMDISDHEMEDEDTIDISGTRDEISKYSRSLGTKDSSKNGLNYTLIPETGAFITATCPTTGKNIYFSKTTEGESKKKTNLLVKNLTTSKGGSRGLLEKPIWQLLKNIEKNNEKKARQLQKEQDEEDGRKHKKQRIVKDVSNKLWVDKYRPTCYMDLMGDQRINREVLKWVKQWDYCVFKRKSAQETQRDKVMRQYKSKFGTEPKFAAYKNMVTNKDPLLRPEKKILLMSGPPGFGKTTLAHVIANQAGYNVIEINASDDRTGTAVGSKIKAALEMQAIIRVNAGDNSMSMTQKPNLVIIDEIDGASASGGADSFIKQLIDLANAEVDVKKKGKSKSKPLLRPIICICNDAYSPVLRPLRMVAESIVFKKVPMMSIAKRLQDICDLEGLDSDLRTLSMLAETTDGDIRSCMNTLQYIKGKSSTFTRDMLASSGAGSKDMGKSIFSVWEDIFSAPNARFKTSVNKADFDNNRFLDRLTKTVQGNGEIDRIMQGCFESFAYMKFHDVALQKFCQISEWLEFYDTIDQRIHSNFEYGLFKYLTYPIVSFHRLFAGSSSQDHVVQYPKIQYEVFTTKKSYENLIAIFLSGIHSSKRRYLNRDMVANELVPLLMQIISPDLKITNKQLIKPLEKAKLTRLVDSMIEFGLSFKQEKTDDGQYVYKLEPPVEQLLNFELSTPKAILPRQYAVRQMIASEIDTEIFRRREEASQSRNGQNKEKPSREISDESIRNKILQREMKQKQTPLDFFGRAFVPRVRSETDRPIRNAKME</sequence>
<evidence type="ECO:0000313" key="12">
    <source>
        <dbReference type="Proteomes" id="UP000603453"/>
    </source>
</evidence>
<keyword evidence="5" id="KW-0238">DNA-binding</keyword>
<protein>
    <recommendedName>
        <fullName evidence="10">AAA+ ATPase domain-containing protein</fullName>
    </recommendedName>
</protein>
<feature type="non-terminal residue" evidence="11">
    <location>
        <position position="1"/>
    </location>
</feature>
<keyword evidence="7" id="KW-0131">Cell cycle</keyword>
<dbReference type="GO" id="GO:0016887">
    <property type="term" value="F:ATP hydrolysis activity"/>
    <property type="evidence" value="ECO:0007669"/>
    <property type="project" value="InterPro"/>
</dbReference>
<dbReference type="GO" id="GO:0005634">
    <property type="term" value="C:nucleus"/>
    <property type="evidence" value="ECO:0007669"/>
    <property type="project" value="UniProtKB-SubCell"/>
</dbReference>
<evidence type="ECO:0000256" key="1">
    <source>
        <dbReference type="ARBA" id="ARBA00004123"/>
    </source>
</evidence>
<comment type="subcellular location">
    <subcellularLocation>
        <location evidence="1">Nucleus</location>
    </subcellularLocation>
</comment>
<feature type="domain" description="AAA+ ATPase" evidence="10">
    <location>
        <begin position="322"/>
        <end position="471"/>
    </location>
</feature>
<evidence type="ECO:0000256" key="5">
    <source>
        <dbReference type="ARBA" id="ARBA00023125"/>
    </source>
</evidence>
<evidence type="ECO:0000313" key="11">
    <source>
        <dbReference type="EMBL" id="KAG2212269.1"/>
    </source>
</evidence>
<reference evidence="11" key="1">
    <citation type="submission" date="2020-12" db="EMBL/GenBank/DDBJ databases">
        <title>Metabolic potential, ecology and presence of endohyphal bacteria is reflected in genomic diversity of Mucoromycotina.</title>
        <authorList>
            <person name="Muszewska A."/>
            <person name="Okrasinska A."/>
            <person name="Steczkiewicz K."/>
            <person name="Drgas O."/>
            <person name="Orlowska M."/>
            <person name="Perlinska-Lenart U."/>
            <person name="Aleksandrzak-Piekarczyk T."/>
            <person name="Szatraj K."/>
            <person name="Zielenkiewicz U."/>
            <person name="Pilsyk S."/>
            <person name="Malc E."/>
            <person name="Mieczkowski P."/>
            <person name="Kruszewska J.S."/>
            <person name="Biernat P."/>
            <person name="Pawlowska J."/>
        </authorList>
    </citation>
    <scope>NUCLEOTIDE SEQUENCE</scope>
    <source>
        <strain evidence="11">WA0000017839</strain>
    </source>
</reference>
<name>A0A8H7RJS6_9FUNG</name>